<name>A0AAV0TTJ1_HYABA</name>
<keyword evidence="4" id="KW-1185">Reference proteome</keyword>
<dbReference type="AlphaFoldDB" id="A0AAV0TTJ1"/>
<dbReference type="EMBL" id="CANTFL010000608">
    <property type="protein sequence ID" value="CAI5725570.1"/>
    <property type="molecule type" value="Genomic_DNA"/>
</dbReference>
<sequence length="226" mass="25413">MVRPLNQEWKLFGHKYRVAGSKCPKVDCKACQAHVSAAINRLQSHLRVCPARFASTASTGSAGSNGDDRSKKTGSNKTPRPVDSDIVPNRVIQATIPSSPRTTQQQRRSPSTDRSAASGTHAESEFIHSIGAETVPTEEEVATWPYYKRRRLEIEESRLQLEIKRDQRAERRDRLEVAILETQARKEKVLAEKEGYESKVLLALSRKKLLSEGVDRDEIDRILPVL</sequence>
<protein>
    <recommendedName>
        <fullName evidence="5">BED-type domain-containing protein</fullName>
    </recommendedName>
</protein>
<feature type="compositionally biased region" description="Polar residues" evidence="2">
    <location>
        <begin position="95"/>
        <end position="118"/>
    </location>
</feature>
<organism evidence="3 4">
    <name type="scientific">Hyaloperonospora brassicae</name>
    <name type="common">Brassica downy mildew</name>
    <name type="synonym">Peronospora brassicae</name>
    <dbReference type="NCBI Taxonomy" id="162125"/>
    <lineage>
        <taxon>Eukaryota</taxon>
        <taxon>Sar</taxon>
        <taxon>Stramenopiles</taxon>
        <taxon>Oomycota</taxon>
        <taxon>Peronosporomycetes</taxon>
        <taxon>Peronosporales</taxon>
        <taxon>Peronosporaceae</taxon>
        <taxon>Hyaloperonospora</taxon>
    </lineage>
</organism>
<evidence type="ECO:0000256" key="2">
    <source>
        <dbReference type="SAM" id="MobiDB-lite"/>
    </source>
</evidence>
<dbReference type="Proteomes" id="UP001162031">
    <property type="component" value="Unassembled WGS sequence"/>
</dbReference>
<evidence type="ECO:0000313" key="4">
    <source>
        <dbReference type="Proteomes" id="UP001162031"/>
    </source>
</evidence>
<comment type="caution">
    <text evidence="3">The sequence shown here is derived from an EMBL/GenBank/DDBJ whole genome shotgun (WGS) entry which is preliminary data.</text>
</comment>
<feature type="coiled-coil region" evidence="1">
    <location>
        <begin position="149"/>
        <end position="199"/>
    </location>
</feature>
<feature type="region of interest" description="Disordered" evidence="2">
    <location>
        <begin position="56"/>
        <end position="134"/>
    </location>
</feature>
<evidence type="ECO:0008006" key="5">
    <source>
        <dbReference type="Google" id="ProtNLM"/>
    </source>
</evidence>
<proteinExistence type="predicted"/>
<reference evidence="3" key="1">
    <citation type="submission" date="2022-12" db="EMBL/GenBank/DDBJ databases">
        <authorList>
            <person name="Webb A."/>
        </authorList>
    </citation>
    <scope>NUCLEOTIDE SEQUENCE</scope>
    <source>
        <strain evidence="3">Hp1</strain>
    </source>
</reference>
<evidence type="ECO:0000313" key="3">
    <source>
        <dbReference type="EMBL" id="CAI5725570.1"/>
    </source>
</evidence>
<keyword evidence="1" id="KW-0175">Coiled coil</keyword>
<accession>A0AAV0TTJ1</accession>
<gene>
    <name evidence="3" type="ORF">HBR001_LOCUS3634</name>
</gene>
<evidence type="ECO:0000256" key="1">
    <source>
        <dbReference type="SAM" id="Coils"/>
    </source>
</evidence>